<dbReference type="Proteomes" id="UP001165986">
    <property type="component" value="Unassembled WGS sequence"/>
</dbReference>
<protein>
    <submittedName>
        <fullName evidence="4">ParB/RepB/Spo0J family partition protein</fullName>
    </submittedName>
</protein>
<name>A0AA40T4R8_9NOST</name>
<dbReference type="NCBIfam" id="TIGR00180">
    <property type="entry name" value="parB_part"/>
    <property type="match status" value="1"/>
</dbReference>
<accession>A0AA40T4R8</accession>
<dbReference type="GO" id="GO:0007059">
    <property type="term" value="P:chromosome segregation"/>
    <property type="evidence" value="ECO:0007669"/>
    <property type="project" value="TreeGrafter"/>
</dbReference>
<dbReference type="AlphaFoldDB" id="A0AA40T4R8"/>
<feature type="domain" description="ParB-like N-terminal" evidence="3">
    <location>
        <begin position="36"/>
        <end position="125"/>
    </location>
</feature>
<dbReference type="Gene3D" id="1.10.10.2830">
    <property type="match status" value="1"/>
</dbReference>
<keyword evidence="2" id="KW-0238">DNA-binding</keyword>
<dbReference type="FunFam" id="3.90.1530.30:FF:000001">
    <property type="entry name" value="Chromosome partitioning protein ParB"/>
    <property type="match status" value="1"/>
</dbReference>
<dbReference type="SMART" id="SM00470">
    <property type="entry name" value="ParB"/>
    <property type="match status" value="1"/>
</dbReference>
<dbReference type="InterPro" id="IPR004437">
    <property type="entry name" value="ParB/RepB/Spo0J"/>
</dbReference>
<dbReference type="SUPFAM" id="SSF109709">
    <property type="entry name" value="KorB DNA-binding domain-like"/>
    <property type="match status" value="1"/>
</dbReference>
<dbReference type="InterPro" id="IPR003115">
    <property type="entry name" value="ParB_N"/>
</dbReference>
<reference evidence="4" key="1">
    <citation type="submission" date="2019-07" db="EMBL/GenBank/DDBJ databases">
        <title>Toxilogical consequences of a new and cryptic species of cyanobacteria (Komarekiella delphini-convector) recovered from the epidermis of a bottlenose dolphin and 1500 ft. in the air.</title>
        <authorList>
            <person name="Brown A.O."/>
            <person name="Dvorak P."/>
            <person name="Villanueva C.D."/>
            <person name="Foss A.J."/>
            <person name="Garvey A.D."/>
            <person name="Gibson Q.A."/>
            <person name="Johansen J.R."/>
            <person name="Casamatta D.A."/>
        </authorList>
    </citation>
    <scope>NUCLEOTIDE SEQUENCE</scope>
    <source>
        <strain evidence="4">SJRDD-AB1</strain>
    </source>
</reference>
<comment type="similarity">
    <text evidence="1">Belongs to the ParB family.</text>
</comment>
<evidence type="ECO:0000259" key="3">
    <source>
        <dbReference type="SMART" id="SM00470"/>
    </source>
</evidence>
<keyword evidence="5" id="KW-1185">Reference proteome</keyword>
<organism evidence="4 5">
    <name type="scientific">Komarekiella delphini-convector SJRDD-AB1</name>
    <dbReference type="NCBI Taxonomy" id="2593771"/>
    <lineage>
        <taxon>Bacteria</taxon>
        <taxon>Bacillati</taxon>
        <taxon>Cyanobacteriota</taxon>
        <taxon>Cyanophyceae</taxon>
        <taxon>Nostocales</taxon>
        <taxon>Nostocaceae</taxon>
        <taxon>Komarekiella</taxon>
        <taxon>Komarekiella delphini-convector</taxon>
    </lineage>
</organism>
<dbReference type="Pfam" id="PF02195">
    <property type="entry name" value="ParB_N"/>
    <property type="match status" value="1"/>
</dbReference>
<gene>
    <name evidence="4" type="ORF">FNW02_35630</name>
</gene>
<evidence type="ECO:0000256" key="2">
    <source>
        <dbReference type="ARBA" id="ARBA00023125"/>
    </source>
</evidence>
<dbReference type="CDD" id="cd16393">
    <property type="entry name" value="SPO0J_N"/>
    <property type="match status" value="1"/>
</dbReference>
<sequence length="314" mass="35440">MISSKKDKPYTSHLKGVAALLGENFDQNESIAGSPHNLPIALVKLPESQPRRYFDPEKLNQLSLSIQEHGILEPILVRLQGVEYELVAGERRLRAAQMVGLEEVPVVIRDFNDQEALQISLVENLTREDLNPIEETEGILQLLSLRLKQTNNDIVSLLYRMQNEAKGKVTQNVLGSEEYTIIKAIFDTLGIISWESFVSSRLPLLKLPQDVLNVLHQGKIEYTKAIAIARIKDAPQRIALMEAAIVESLSLVQINERIKAAQPITSKPISLKDRYKQASSRLQKTSIWDNPKKQKTLEKLLTQIESLLDENSHD</sequence>
<dbReference type="PANTHER" id="PTHR33375:SF7">
    <property type="entry name" value="CHROMOSOME 2-PARTITIONING PROTEIN PARB-RELATED"/>
    <property type="match status" value="1"/>
</dbReference>
<dbReference type="InterPro" id="IPR036086">
    <property type="entry name" value="ParB/Sulfiredoxin_sf"/>
</dbReference>
<dbReference type="Pfam" id="PF17762">
    <property type="entry name" value="HTH_ParB"/>
    <property type="match status" value="1"/>
</dbReference>
<comment type="caution">
    <text evidence="4">The sequence shown here is derived from an EMBL/GenBank/DDBJ whole genome shotgun (WGS) entry which is preliminary data.</text>
</comment>
<dbReference type="RefSeq" id="WP_191762236.1">
    <property type="nucleotide sequence ID" value="NZ_VJXY01000092.1"/>
</dbReference>
<evidence type="ECO:0000313" key="5">
    <source>
        <dbReference type="Proteomes" id="UP001165986"/>
    </source>
</evidence>
<evidence type="ECO:0000256" key="1">
    <source>
        <dbReference type="ARBA" id="ARBA00006295"/>
    </source>
</evidence>
<dbReference type="Gene3D" id="3.90.1530.30">
    <property type="match status" value="1"/>
</dbReference>
<dbReference type="SUPFAM" id="SSF110849">
    <property type="entry name" value="ParB/Sulfiredoxin"/>
    <property type="match status" value="1"/>
</dbReference>
<dbReference type="InterPro" id="IPR050336">
    <property type="entry name" value="Chromosome_partition/occlusion"/>
</dbReference>
<dbReference type="PANTHER" id="PTHR33375">
    <property type="entry name" value="CHROMOSOME-PARTITIONING PROTEIN PARB-RELATED"/>
    <property type="match status" value="1"/>
</dbReference>
<dbReference type="GO" id="GO:0003677">
    <property type="term" value="F:DNA binding"/>
    <property type="evidence" value="ECO:0007669"/>
    <property type="project" value="UniProtKB-KW"/>
</dbReference>
<dbReference type="GO" id="GO:0005694">
    <property type="term" value="C:chromosome"/>
    <property type="evidence" value="ECO:0007669"/>
    <property type="project" value="TreeGrafter"/>
</dbReference>
<proteinExistence type="inferred from homology"/>
<dbReference type="InterPro" id="IPR041468">
    <property type="entry name" value="HTH_ParB/Spo0J"/>
</dbReference>
<evidence type="ECO:0000313" key="4">
    <source>
        <dbReference type="EMBL" id="MBD6620918.1"/>
    </source>
</evidence>
<dbReference type="EMBL" id="VJXY01000092">
    <property type="protein sequence ID" value="MBD6620918.1"/>
    <property type="molecule type" value="Genomic_DNA"/>
</dbReference>